<feature type="binding site" evidence="7">
    <location>
        <position position="117"/>
    </location>
    <ligand>
        <name>Zn(2+)</name>
        <dbReference type="ChEBI" id="CHEBI:29105"/>
        <note>catalytic</note>
    </ligand>
</feature>
<keyword evidence="7" id="KW-0690">Ribosome biogenesis</keyword>
<gene>
    <name evidence="7 8" type="primary">ybeY</name>
    <name evidence="8" type="ORF">GT409_05105</name>
</gene>
<keyword evidence="7" id="KW-0698">rRNA processing</keyword>
<dbReference type="GO" id="GO:0005737">
    <property type="term" value="C:cytoplasm"/>
    <property type="evidence" value="ECO:0007669"/>
    <property type="project" value="UniProtKB-SubCell"/>
</dbReference>
<comment type="function">
    <text evidence="7">Single strand-specific metallo-endoribonuclease involved in late-stage 70S ribosome quality control and in maturation of the 3' terminus of the 16S rRNA.</text>
</comment>
<dbReference type="HAMAP" id="MF_00009">
    <property type="entry name" value="Endoribonucl_YbeY"/>
    <property type="match status" value="1"/>
</dbReference>
<keyword evidence="2 7" id="KW-0540">Nuclease</keyword>
<evidence type="ECO:0000256" key="2">
    <source>
        <dbReference type="ARBA" id="ARBA00022722"/>
    </source>
</evidence>
<dbReference type="EMBL" id="CP047593">
    <property type="protein sequence ID" value="QHI68853.1"/>
    <property type="molecule type" value="Genomic_DNA"/>
</dbReference>
<dbReference type="Pfam" id="PF02130">
    <property type="entry name" value="YbeY"/>
    <property type="match status" value="1"/>
</dbReference>
<dbReference type="SUPFAM" id="SSF55486">
    <property type="entry name" value="Metalloproteases ('zincins'), catalytic domain"/>
    <property type="match status" value="1"/>
</dbReference>
<dbReference type="GO" id="GO:0004521">
    <property type="term" value="F:RNA endonuclease activity"/>
    <property type="evidence" value="ECO:0007669"/>
    <property type="project" value="UniProtKB-UniRule"/>
</dbReference>
<evidence type="ECO:0000256" key="7">
    <source>
        <dbReference type="HAMAP-Rule" id="MF_00009"/>
    </source>
</evidence>
<dbReference type="Proteomes" id="UP000464954">
    <property type="component" value="Chromosome"/>
</dbReference>
<sequence>MKTTLINNQTGIRINLPKLRRLTNKLADCLVQADPDTEWSEVSVLLTDDDGIIPANREYFGKNRPTDVISFRCEPVPGEGGTTGDLIVNVECALREGPAHDGPDAELALYIAHGFDHLSGADDNTPQKRAAMRRTEKRWLAALQSEIKNLILK</sequence>
<feature type="binding site" evidence="7">
    <location>
        <position position="113"/>
    </location>
    <ligand>
        <name>Zn(2+)</name>
        <dbReference type="ChEBI" id="CHEBI:29105"/>
        <note>catalytic</note>
    </ligand>
</feature>
<keyword evidence="4 7" id="KW-0255">Endonuclease</keyword>
<evidence type="ECO:0000256" key="3">
    <source>
        <dbReference type="ARBA" id="ARBA00022723"/>
    </source>
</evidence>
<protein>
    <recommendedName>
        <fullName evidence="7">Endoribonuclease YbeY</fullName>
        <ecNumber evidence="7">3.1.-.-</ecNumber>
    </recommendedName>
</protein>
<dbReference type="InterPro" id="IPR002036">
    <property type="entry name" value="YbeY"/>
</dbReference>
<proteinExistence type="inferred from homology"/>
<dbReference type="Gene3D" id="3.40.390.30">
    <property type="entry name" value="Metalloproteases ('zincins'), catalytic domain"/>
    <property type="match status" value="1"/>
</dbReference>
<evidence type="ECO:0000313" key="8">
    <source>
        <dbReference type="EMBL" id="QHI68853.1"/>
    </source>
</evidence>
<keyword evidence="3 7" id="KW-0479">Metal-binding</keyword>
<comment type="subcellular location">
    <subcellularLocation>
        <location evidence="7">Cytoplasm</location>
    </subcellularLocation>
</comment>
<dbReference type="AlphaFoldDB" id="A0A6P1M747"/>
<keyword evidence="5 7" id="KW-0378">Hydrolase</keyword>
<dbReference type="NCBIfam" id="TIGR00043">
    <property type="entry name" value="rRNA maturation RNase YbeY"/>
    <property type="match status" value="1"/>
</dbReference>
<dbReference type="InterPro" id="IPR023091">
    <property type="entry name" value="MetalPrtase_cat_dom_sf_prd"/>
</dbReference>
<dbReference type="GO" id="GO:0006364">
    <property type="term" value="P:rRNA processing"/>
    <property type="evidence" value="ECO:0007669"/>
    <property type="project" value="UniProtKB-UniRule"/>
</dbReference>
<dbReference type="GO" id="GO:0008270">
    <property type="term" value="F:zinc ion binding"/>
    <property type="evidence" value="ECO:0007669"/>
    <property type="project" value="UniProtKB-UniRule"/>
</dbReference>
<dbReference type="PANTHER" id="PTHR46986:SF1">
    <property type="entry name" value="ENDORIBONUCLEASE YBEY, CHLOROPLASTIC"/>
    <property type="match status" value="1"/>
</dbReference>
<keyword evidence="9" id="KW-1185">Reference proteome</keyword>
<reference evidence="8 9" key="1">
    <citation type="submission" date="2020-01" db="EMBL/GenBank/DDBJ databases">
        <title>Ponticoccus aerotolerans gen. nov., sp. nov., an anaerobic bacterium and proposal of Ponticoccusceae fam. nov., Ponticoccusles ord. nov. and Ponticoccuse classis nov. in the phylum Kiritimatiellaeota.</title>
        <authorList>
            <person name="Zhou L.Y."/>
            <person name="Du Z.J."/>
        </authorList>
    </citation>
    <scope>NUCLEOTIDE SEQUENCE [LARGE SCALE GENOMIC DNA]</scope>
    <source>
        <strain evidence="8 9">S-5007</strain>
    </source>
</reference>
<keyword evidence="6 7" id="KW-0862">Zinc</keyword>
<dbReference type="PANTHER" id="PTHR46986">
    <property type="entry name" value="ENDORIBONUCLEASE YBEY, CHLOROPLASTIC"/>
    <property type="match status" value="1"/>
</dbReference>
<name>A0A6P1M747_9BACT</name>
<feature type="binding site" evidence="7">
    <location>
        <position position="123"/>
    </location>
    <ligand>
        <name>Zn(2+)</name>
        <dbReference type="ChEBI" id="CHEBI:29105"/>
        <note>catalytic</note>
    </ligand>
</feature>
<comment type="cofactor">
    <cofactor evidence="7">
        <name>Zn(2+)</name>
        <dbReference type="ChEBI" id="CHEBI:29105"/>
    </cofactor>
    <text evidence="7">Binds 1 zinc ion.</text>
</comment>
<keyword evidence="7" id="KW-0963">Cytoplasm</keyword>
<dbReference type="GO" id="GO:0004222">
    <property type="term" value="F:metalloendopeptidase activity"/>
    <property type="evidence" value="ECO:0007669"/>
    <property type="project" value="InterPro"/>
</dbReference>
<evidence type="ECO:0000256" key="6">
    <source>
        <dbReference type="ARBA" id="ARBA00022833"/>
    </source>
</evidence>
<comment type="similarity">
    <text evidence="1 7">Belongs to the endoribonuclease YbeY family.</text>
</comment>
<evidence type="ECO:0000256" key="4">
    <source>
        <dbReference type="ARBA" id="ARBA00022759"/>
    </source>
</evidence>
<evidence type="ECO:0000313" key="9">
    <source>
        <dbReference type="Proteomes" id="UP000464954"/>
    </source>
</evidence>
<organism evidence="8 9">
    <name type="scientific">Tichowtungia aerotolerans</name>
    <dbReference type="NCBI Taxonomy" id="2697043"/>
    <lineage>
        <taxon>Bacteria</taxon>
        <taxon>Pseudomonadati</taxon>
        <taxon>Kiritimatiellota</taxon>
        <taxon>Tichowtungiia</taxon>
        <taxon>Tichowtungiales</taxon>
        <taxon>Tichowtungiaceae</taxon>
        <taxon>Tichowtungia</taxon>
    </lineage>
</organism>
<accession>A0A6P1M747</accession>
<evidence type="ECO:0000256" key="1">
    <source>
        <dbReference type="ARBA" id="ARBA00010875"/>
    </source>
</evidence>
<dbReference type="EC" id="3.1.-.-" evidence="7"/>
<dbReference type="KEGG" id="taer:GT409_05105"/>
<evidence type="ECO:0000256" key="5">
    <source>
        <dbReference type="ARBA" id="ARBA00022801"/>
    </source>
</evidence>
<dbReference type="RefSeq" id="WP_160627573.1">
    <property type="nucleotide sequence ID" value="NZ_CP047593.1"/>
</dbReference>